<dbReference type="STRING" id="203122.Sde_3276"/>
<dbReference type="RefSeq" id="WP_011469747.1">
    <property type="nucleotide sequence ID" value="NC_007912.1"/>
</dbReference>
<evidence type="ECO:0000313" key="1">
    <source>
        <dbReference type="EMBL" id="ABD82531.1"/>
    </source>
</evidence>
<dbReference type="GeneID" id="98614897"/>
<reference evidence="1 2" key="1">
    <citation type="journal article" date="2008" name="PLoS Genet.">
        <title>Complete genome sequence of the complex carbohydrate-degrading marine bacterium, Saccharophagus degradans strain 2-40 T.</title>
        <authorList>
            <person name="Weiner R.M."/>
            <person name="Taylor L.E.II."/>
            <person name="Henrissat B."/>
            <person name="Hauser L."/>
            <person name="Land M."/>
            <person name="Coutinho P.M."/>
            <person name="Rancurel C."/>
            <person name="Saunders E.H."/>
            <person name="Longmire A.G."/>
            <person name="Zhang H."/>
            <person name="Bayer E.A."/>
            <person name="Gilbert H.J."/>
            <person name="Larimer F."/>
            <person name="Zhulin I.B."/>
            <person name="Ekborg N.A."/>
            <person name="Lamed R."/>
            <person name="Richardson P.M."/>
            <person name="Borovok I."/>
            <person name="Hutcheson S."/>
        </authorList>
    </citation>
    <scope>NUCLEOTIDE SEQUENCE [LARGE SCALE GENOMIC DNA]</scope>
    <source>
        <strain evidence="2">2-40 / ATCC 43961 / DSM 17024</strain>
    </source>
</reference>
<proteinExistence type="predicted"/>
<dbReference type="eggNOG" id="COG0834">
    <property type="taxonomic scope" value="Bacteria"/>
</dbReference>
<dbReference type="EMBL" id="CP000282">
    <property type="protein sequence ID" value="ABD82531.1"/>
    <property type="molecule type" value="Genomic_DNA"/>
</dbReference>
<gene>
    <name evidence="1" type="ordered locus">Sde_3276</name>
</gene>
<dbReference type="KEGG" id="sde:Sde_3276"/>
<accession>Q21FJ8</accession>
<name>Q21FJ8_SACD2</name>
<sequence length="283" mass="32177">MFGIKTLTALLVVICFSQVSVAEDIRINKVAGEKEELLLSVLELVWSKADPNGKIIQLNDELPVSRLPVEVESGAIDLMWAGASAKNDEQMLAVRIPLLKGMLGHRISIIRQGDQHKFNDIRSISDLARLDAGMGRTWGSTKVLEQAGLNVVTAMKYENLFHMLEGGRFDYFPRGIHEPWAELAKYPELPLEVEKRILLIYPYAMYFYLQKDNRALHAKLTRGFEQAIADGSFDELFYSAPMVKQVIEKGNIKDRIVLRMPNNEMHKDTPVDRPELWLDVNKL</sequence>
<dbReference type="AlphaFoldDB" id="Q21FJ8"/>
<dbReference type="HOGENOM" id="CLU_066015_1_0_6"/>
<dbReference type="Proteomes" id="UP000001947">
    <property type="component" value="Chromosome"/>
</dbReference>
<organism evidence="1 2">
    <name type="scientific">Saccharophagus degradans (strain 2-40 / ATCC 43961 / DSM 17024)</name>
    <dbReference type="NCBI Taxonomy" id="203122"/>
    <lineage>
        <taxon>Bacteria</taxon>
        <taxon>Pseudomonadati</taxon>
        <taxon>Pseudomonadota</taxon>
        <taxon>Gammaproteobacteria</taxon>
        <taxon>Cellvibrionales</taxon>
        <taxon>Cellvibrionaceae</taxon>
        <taxon>Saccharophagus</taxon>
    </lineage>
</organism>
<keyword evidence="2" id="KW-1185">Reference proteome</keyword>
<protein>
    <submittedName>
        <fullName evidence="1">Uncharacterized protein</fullName>
    </submittedName>
</protein>
<dbReference type="SUPFAM" id="SSF53850">
    <property type="entry name" value="Periplasmic binding protein-like II"/>
    <property type="match status" value="1"/>
</dbReference>
<dbReference type="OrthoDB" id="6383793at2"/>
<evidence type="ECO:0000313" key="2">
    <source>
        <dbReference type="Proteomes" id="UP000001947"/>
    </source>
</evidence>
<dbReference type="Gene3D" id="3.40.190.10">
    <property type="entry name" value="Periplasmic binding protein-like II"/>
    <property type="match status" value="2"/>
</dbReference>